<evidence type="ECO:0000313" key="2">
    <source>
        <dbReference type="EMBL" id="MFD1454429.1"/>
    </source>
</evidence>
<evidence type="ECO:0000256" key="1">
    <source>
        <dbReference type="SAM" id="SignalP"/>
    </source>
</evidence>
<gene>
    <name evidence="2" type="ORF">ACFQ44_01890</name>
</gene>
<sequence>MKKSVSRMALALSLLGLGIVGATGVSTTTAHAAKLSAVPKNLRGSWGTLGEDFYMVTFTKNSFSFSDVTQTKSKNWVMQKSTDFYQHLKLGKKVKVNKTFTISKKNKHGYVYVHSKSKGDSFTNKYYFKVKGKTLKWSNYPNGKRAEEYTKLPTMASRKAFFGSI</sequence>
<proteinExistence type="predicted"/>
<name>A0ABW4CYR2_9LACO</name>
<dbReference type="Proteomes" id="UP001597189">
    <property type="component" value="Unassembled WGS sequence"/>
</dbReference>
<feature type="chain" id="PRO_5045536619" evidence="1">
    <location>
        <begin position="33"/>
        <end position="165"/>
    </location>
</feature>
<keyword evidence="1" id="KW-0732">Signal</keyword>
<dbReference type="RefSeq" id="WP_203642279.1">
    <property type="nucleotide sequence ID" value="NZ_BOLN01000001.1"/>
</dbReference>
<comment type="caution">
    <text evidence="2">The sequence shown here is derived from an EMBL/GenBank/DDBJ whole genome shotgun (WGS) entry which is preliminary data.</text>
</comment>
<dbReference type="EMBL" id="JBHTOD010000001">
    <property type="protein sequence ID" value="MFD1454429.1"/>
    <property type="molecule type" value="Genomic_DNA"/>
</dbReference>
<feature type="signal peptide" evidence="1">
    <location>
        <begin position="1"/>
        <end position="32"/>
    </location>
</feature>
<keyword evidence="3" id="KW-1185">Reference proteome</keyword>
<accession>A0ABW4CYR2</accession>
<organism evidence="2 3">
    <name type="scientific">Levilactobacillus lanxiensis</name>
    <dbReference type="NCBI Taxonomy" id="2799568"/>
    <lineage>
        <taxon>Bacteria</taxon>
        <taxon>Bacillati</taxon>
        <taxon>Bacillota</taxon>
        <taxon>Bacilli</taxon>
        <taxon>Lactobacillales</taxon>
        <taxon>Lactobacillaceae</taxon>
        <taxon>Levilactobacillus</taxon>
    </lineage>
</organism>
<evidence type="ECO:0000313" key="3">
    <source>
        <dbReference type="Proteomes" id="UP001597189"/>
    </source>
</evidence>
<reference evidence="3" key="1">
    <citation type="journal article" date="2019" name="Int. J. Syst. Evol. Microbiol.">
        <title>The Global Catalogue of Microorganisms (GCM) 10K type strain sequencing project: providing services to taxonomists for standard genome sequencing and annotation.</title>
        <authorList>
            <consortium name="The Broad Institute Genomics Platform"/>
            <consortium name="The Broad Institute Genome Sequencing Center for Infectious Disease"/>
            <person name="Wu L."/>
            <person name="Ma J."/>
        </authorList>
    </citation>
    <scope>NUCLEOTIDE SEQUENCE [LARGE SCALE GENOMIC DNA]</scope>
    <source>
        <strain evidence="3">CCM 8979</strain>
    </source>
</reference>
<protein>
    <submittedName>
        <fullName evidence="2">Uncharacterized protein</fullName>
    </submittedName>
</protein>